<keyword evidence="2" id="KW-1185">Reference proteome</keyword>
<dbReference type="Proteomes" id="UP001148838">
    <property type="component" value="Unassembled WGS sequence"/>
</dbReference>
<name>A0ABQ8T930_PERAM</name>
<dbReference type="EMBL" id="JAJSOF020000013">
    <property type="protein sequence ID" value="KAJ4443038.1"/>
    <property type="molecule type" value="Genomic_DNA"/>
</dbReference>
<comment type="caution">
    <text evidence="1">The sequence shown here is derived from an EMBL/GenBank/DDBJ whole genome shotgun (WGS) entry which is preliminary data.</text>
</comment>
<gene>
    <name evidence="1" type="ORF">ANN_04688</name>
</gene>
<evidence type="ECO:0000313" key="1">
    <source>
        <dbReference type="EMBL" id="KAJ4443038.1"/>
    </source>
</evidence>
<proteinExistence type="predicted"/>
<sequence length="86" mass="9998">LDSNDVRKAAYKSSKVKHNFSEAKQMAGKAWLIKFMERNPHISLRKAEGLSSARCSDLDKEDVMEYFSLLRKTNEEFDLMDKPQMI</sequence>
<accession>A0ABQ8T930</accession>
<feature type="non-terminal residue" evidence="1">
    <location>
        <position position="1"/>
    </location>
</feature>
<evidence type="ECO:0008006" key="3">
    <source>
        <dbReference type="Google" id="ProtNLM"/>
    </source>
</evidence>
<organism evidence="1 2">
    <name type="scientific">Periplaneta americana</name>
    <name type="common">American cockroach</name>
    <name type="synonym">Blatta americana</name>
    <dbReference type="NCBI Taxonomy" id="6978"/>
    <lineage>
        <taxon>Eukaryota</taxon>
        <taxon>Metazoa</taxon>
        <taxon>Ecdysozoa</taxon>
        <taxon>Arthropoda</taxon>
        <taxon>Hexapoda</taxon>
        <taxon>Insecta</taxon>
        <taxon>Pterygota</taxon>
        <taxon>Neoptera</taxon>
        <taxon>Polyneoptera</taxon>
        <taxon>Dictyoptera</taxon>
        <taxon>Blattodea</taxon>
        <taxon>Blattoidea</taxon>
        <taxon>Blattidae</taxon>
        <taxon>Blattinae</taxon>
        <taxon>Periplaneta</taxon>
    </lineage>
</organism>
<reference evidence="1 2" key="1">
    <citation type="journal article" date="2022" name="Allergy">
        <title>Genome assembly and annotation of Periplaneta americana reveal a comprehensive cockroach allergen profile.</title>
        <authorList>
            <person name="Wang L."/>
            <person name="Xiong Q."/>
            <person name="Saelim N."/>
            <person name="Wang L."/>
            <person name="Nong W."/>
            <person name="Wan A.T."/>
            <person name="Shi M."/>
            <person name="Liu X."/>
            <person name="Cao Q."/>
            <person name="Hui J.H.L."/>
            <person name="Sookrung N."/>
            <person name="Leung T.F."/>
            <person name="Tungtrongchitr A."/>
            <person name="Tsui S.K.W."/>
        </authorList>
    </citation>
    <scope>NUCLEOTIDE SEQUENCE [LARGE SCALE GENOMIC DNA]</scope>
    <source>
        <strain evidence="1">PWHHKU_190912</strain>
    </source>
</reference>
<protein>
    <recommendedName>
        <fullName evidence="3">HTH CENPB-type domain-containing protein</fullName>
    </recommendedName>
</protein>
<evidence type="ECO:0000313" key="2">
    <source>
        <dbReference type="Proteomes" id="UP001148838"/>
    </source>
</evidence>